<feature type="domain" description="Mechanosensitive ion channel MscS" evidence="9">
    <location>
        <begin position="1435"/>
        <end position="1491"/>
    </location>
</feature>
<feature type="transmembrane region" description="Helical" evidence="8">
    <location>
        <begin position="1046"/>
        <end position="1067"/>
    </location>
</feature>
<feature type="region of interest" description="Disordered" evidence="7">
    <location>
        <begin position="982"/>
        <end position="1015"/>
    </location>
</feature>
<evidence type="ECO:0000256" key="3">
    <source>
        <dbReference type="ARBA" id="ARBA00022448"/>
    </source>
</evidence>
<dbReference type="EMBL" id="QPKB01000003">
    <property type="protein sequence ID" value="RWR79532.1"/>
    <property type="molecule type" value="Genomic_DNA"/>
</dbReference>
<evidence type="ECO:0000313" key="10">
    <source>
        <dbReference type="EMBL" id="RWR79532.1"/>
    </source>
</evidence>
<feature type="compositionally biased region" description="Polar residues" evidence="7">
    <location>
        <begin position="94"/>
        <end position="103"/>
    </location>
</feature>
<feature type="region of interest" description="Disordered" evidence="7">
    <location>
        <begin position="921"/>
        <end position="962"/>
    </location>
</feature>
<accession>A0A3S3Q6C0</accession>
<dbReference type="SUPFAM" id="SSF50182">
    <property type="entry name" value="Sm-like ribonucleoproteins"/>
    <property type="match status" value="2"/>
</dbReference>
<dbReference type="OrthoDB" id="544685at2759"/>
<evidence type="ECO:0000256" key="6">
    <source>
        <dbReference type="ARBA" id="ARBA00023136"/>
    </source>
</evidence>
<organism evidence="10 11">
    <name type="scientific">Cinnamomum micranthum f. kanehirae</name>
    <dbReference type="NCBI Taxonomy" id="337451"/>
    <lineage>
        <taxon>Eukaryota</taxon>
        <taxon>Viridiplantae</taxon>
        <taxon>Streptophyta</taxon>
        <taxon>Embryophyta</taxon>
        <taxon>Tracheophyta</taxon>
        <taxon>Spermatophyta</taxon>
        <taxon>Magnoliopsida</taxon>
        <taxon>Magnoliidae</taxon>
        <taxon>Laurales</taxon>
        <taxon>Lauraceae</taxon>
        <taxon>Cinnamomum</taxon>
    </lineage>
</organism>
<dbReference type="GO" id="GO:0005886">
    <property type="term" value="C:plasma membrane"/>
    <property type="evidence" value="ECO:0007669"/>
    <property type="project" value="UniProtKB-ARBA"/>
</dbReference>
<feature type="transmembrane region" description="Helical" evidence="8">
    <location>
        <begin position="572"/>
        <end position="595"/>
    </location>
</feature>
<keyword evidence="5 8" id="KW-1133">Transmembrane helix</keyword>
<evidence type="ECO:0000256" key="4">
    <source>
        <dbReference type="ARBA" id="ARBA00022692"/>
    </source>
</evidence>
<feature type="region of interest" description="Disordered" evidence="7">
    <location>
        <begin position="23"/>
        <end position="135"/>
    </location>
</feature>
<name>A0A3S3Q6C0_9MAGN</name>
<dbReference type="GO" id="GO:0008381">
    <property type="term" value="F:mechanosensitive monoatomic ion channel activity"/>
    <property type="evidence" value="ECO:0007669"/>
    <property type="project" value="TreeGrafter"/>
</dbReference>
<feature type="compositionally biased region" description="Polar residues" evidence="7">
    <location>
        <begin position="886"/>
        <end position="906"/>
    </location>
</feature>
<sequence length="1645" mass="185977">MESIGRPLANGQQDEVVLVIEEEEEEEEQQQLPAATASLSSTERARRDSKNAGSCSFTEESESPIWIHQSEPSDGAKDSDAAISDVDRLRSKVSVATSITSPSPETPILLSPSPNKPPSPRSPSRSENLTRRRSVFSKPKSRFVEPFYPVAVNQIEESGPPIHHPSPNSPFQGLPNQAPKGTITSTVATPQSIAVEEEEEEIYKTGYIPGRKKLKFRVLVEWVTLISATSLLIASFTVQKLQPHAIWGLQLWKWCLMVMVIFCGRLVTDWFIQVIVFLIEKNFILKKKVLYFVYGLKNSVQICIWSALVLLNWFLLVDHGKKRAPATIKVFRSITRTLASVLIGGIIWLLKILLMKIIASSFHVNTFFDRIKESIFHQYVLQTLSGPPMKEMAERVGNTKSNAQLSFRSMEKGRGSEEQSVIDVGKLHKMKQEEVSAWAMRRLVKMVTTSELSTISSSIESVDENRGGEITNELEAKAAAYQIFRNEVASVFPQFEGAAETGKVEKSALRNWVVKVYLERKALGHSLNDTKTAVKQLNKLVTGIVVIVMIITWMVVMGFANSKVLVFISSQLVLVAFMFGNTCKTIFEAIIFVFIMHPFDVGDRCVVDGVQMIVEEMNILTTVFLRYDNEKIYYPNATLATKPISNFYRSPDMGDAVEFSVDVSTSMEIIGALKDRIKTYIESKPRRWHHDHLVVVRDILNLNEMKMALYLQHTINHQDMGEKTNRRSELIIELKKIFEELKIKYHLMPQEVHLSYVGSTTGPMAAGRLIQESIFHQYFLQTLSGPPLMEMAERVGSTKSNAQLSFRNMEKGKGSEEQAAIDVGKLHKMKQEKVSAWTMRRLVKMDEVVLVISEKEEEPAGAGAISSKRESRDSKDLSKNAESESPIRTLQSQPSNGAKDSDTATSDVDLLRSKVSVATFITSPSPEAPRLLSPSPNKPPRPPPRSETLTRRRSLSRSVFSKPKSRFVEPSYPIALKQIEESGPATHHPSPNSPFRGSPNRTPKETIRSTTATPRSIAVEEEEEEIYKTGYIAGRMKWRRRLRFRVLLEWVMLISATALLITSLTVKKLQHHMIWGLEIWKWCLMVMVIFCGRLVTDWFIQVIVFLIEMNFILKKKCSDLHLVSFGPSNLGFLLFDRAGRASPTTTKVLRYTSRTLASVLIGAIIWLVKTLLMKFIALSFHVNTFFDRIQESIFHQYVLQTLSGPPLMEMAERVGSTKSNAQLSFRSMEKGKGSEEQAVIDVAKLHKMKQEKVSAWTMRRLINLVTTSGLSTISSSIDESFNEDRGEQVDKEITSELEAKAAAFQIFKNVAKPDCKYIDEEDLMRFLSKEEAASVLPQFEGAVETGKIKKSALRTWVVKVYLERKSLAHSLNDTKTAVKQLNKLVTGIAIIVIIIIWLLVMGFANTKVLVFISSQLVLVAFMFGNTCKTVFEAIIFVFIMHPFDVGDRCVVDGVQLVVEEMNILSTVFLRYDNEKIYYPNATLATKPISNFYRSPDMSDSVEFSVDVSTSMESIGALKERIKTYIESKPRHWHPVHNVVVKEIENMNKMKMALVVKHTMNHQDMGEKNNRRSELLFELKKIFEEQKIKYHLLPQEVHLSYAGSTTVPMAPGHTHVYPAEFSPQHKFQRHRGQPSYPSPVPSLELV</sequence>
<feature type="compositionally biased region" description="Polar residues" evidence="7">
    <location>
        <begin position="989"/>
        <end position="1001"/>
    </location>
</feature>
<protein>
    <submittedName>
        <fullName evidence="10">Mechanosensitive ion channel protein 10 isoform X1</fullName>
    </submittedName>
</protein>
<keyword evidence="6 8" id="KW-0472">Membrane</keyword>
<comment type="similarity">
    <text evidence="2">Belongs to the MscS (TC 1.A.23) family.</text>
</comment>
<feature type="transmembrane region" description="Helical" evidence="8">
    <location>
        <begin position="1384"/>
        <end position="1404"/>
    </location>
</feature>
<proteinExistence type="inferred from homology"/>
<evidence type="ECO:0000256" key="2">
    <source>
        <dbReference type="ARBA" id="ARBA00008017"/>
    </source>
</evidence>
<feature type="domain" description="Mechanosensitive ion channel MscS" evidence="9">
    <location>
        <begin position="591"/>
        <end position="647"/>
    </location>
</feature>
<feature type="region of interest" description="Disordered" evidence="7">
    <location>
        <begin position="856"/>
        <end position="907"/>
    </location>
</feature>
<feature type="region of interest" description="Disordered" evidence="7">
    <location>
        <begin position="1622"/>
        <end position="1645"/>
    </location>
</feature>
<feature type="transmembrane region" description="Helical" evidence="8">
    <location>
        <begin position="1416"/>
        <end position="1439"/>
    </location>
</feature>
<feature type="transmembrane region" description="Helical" evidence="8">
    <location>
        <begin position="1079"/>
        <end position="1107"/>
    </location>
</feature>
<dbReference type="Proteomes" id="UP000283530">
    <property type="component" value="Unassembled WGS sequence"/>
</dbReference>
<feature type="transmembrane region" description="Helical" evidence="8">
    <location>
        <begin position="334"/>
        <end position="354"/>
    </location>
</feature>
<comment type="caution">
    <text evidence="10">The sequence shown here is derived from an EMBL/GenBank/DDBJ whole genome shotgun (WGS) entry which is preliminary data.</text>
</comment>
<feature type="transmembrane region" description="Helical" evidence="8">
    <location>
        <begin position="291"/>
        <end position="314"/>
    </location>
</feature>
<feature type="transmembrane region" description="Helical" evidence="8">
    <location>
        <begin position="218"/>
        <end position="239"/>
    </location>
</feature>
<dbReference type="FunFam" id="2.30.30.60:FF:000003">
    <property type="entry name" value="Predicted mechanosensitive ion channel"/>
    <property type="match status" value="2"/>
</dbReference>
<evidence type="ECO:0000256" key="5">
    <source>
        <dbReference type="ARBA" id="ARBA00022989"/>
    </source>
</evidence>
<dbReference type="GO" id="GO:0006820">
    <property type="term" value="P:monoatomic anion transport"/>
    <property type="evidence" value="ECO:0007669"/>
    <property type="project" value="TreeGrafter"/>
</dbReference>
<feature type="transmembrane region" description="Helical" evidence="8">
    <location>
        <begin position="251"/>
        <end position="279"/>
    </location>
</feature>
<dbReference type="Pfam" id="PF00924">
    <property type="entry name" value="MS_channel_2nd"/>
    <property type="match status" value="2"/>
</dbReference>
<dbReference type="InterPro" id="IPR023408">
    <property type="entry name" value="MscS_beta-dom_sf"/>
</dbReference>
<gene>
    <name evidence="10" type="ORF">CKAN_00810800</name>
</gene>
<keyword evidence="3" id="KW-0813">Transport</keyword>
<evidence type="ECO:0000256" key="8">
    <source>
        <dbReference type="SAM" id="Phobius"/>
    </source>
</evidence>
<feature type="transmembrane region" description="Helical" evidence="8">
    <location>
        <begin position="1155"/>
        <end position="1172"/>
    </location>
</feature>
<dbReference type="PANTHER" id="PTHR31618:SF7">
    <property type="entry name" value="MECHANOSENSITIVE ION CHANNEL PROTEIN"/>
    <property type="match status" value="1"/>
</dbReference>
<reference evidence="10 11" key="1">
    <citation type="journal article" date="2019" name="Nat. Plants">
        <title>Stout camphor tree genome fills gaps in understanding of flowering plant genome evolution.</title>
        <authorList>
            <person name="Chaw S.M."/>
            <person name="Liu Y.C."/>
            <person name="Wu Y.W."/>
            <person name="Wang H.Y."/>
            <person name="Lin C.I."/>
            <person name="Wu C.S."/>
            <person name="Ke H.M."/>
            <person name="Chang L.Y."/>
            <person name="Hsu C.Y."/>
            <person name="Yang H.T."/>
            <person name="Sudianto E."/>
            <person name="Hsu M.H."/>
            <person name="Wu K.P."/>
            <person name="Wang L.N."/>
            <person name="Leebens-Mack J.H."/>
            <person name="Tsai I.J."/>
        </authorList>
    </citation>
    <scope>NUCLEOTIDE SEQUENCE [LARGE SCALE GENOMIC DNA]</scope>
    <source>
        <strain evidence="11">cv. Chaw 1501</strain>
        <tissue evidence="10">Young leaves</tissue>
    </source>
</reference>
<evidence type="ECO:0000313" key="11">
    <source>
        <dbReference type="Proteomes" id="UP000283530"/>
    </source>
</evidence>
<dbReference type="InterPro" id="IPR010920">
    <property type="entry name" value="LSM_dom_sf"/>
</dbReference>
<feature type="region of interest" description="Disordered" evidence="7">
    <location>
        <begin position="156"/>
        <end position="183"/>
    </location>
</feature>
<feature type="compositionally biased region" description="Basic and acidic residues" evidence="7">
    <location>
        <begin position="74"/>
        <end position="90"/>
    </location>
</feature>
<dbReference type="Gene3D" id="2.30.30.60">
    <property type="match status" value="2"/>
</dbReference>
<dbReference type="InterPro" id="IPR006685">
    <property type="entry name" value="MscS_channel_2nd"/>
</dbReference>
<dbReference type="PANTHER" id="PTHR31618">
    <property type="entry name" value="MECHANOSENSITIVE ION CHANNEL PROTEIN 5"/>
    <property type="match status" value="1"/>
</dbReference>
<evidence type="ECO:0000256" key="1">
    <source>
        <dbReference type="ARBA" id="ARBA00004141"/>
    </source>
</evidence>
<keyword evidence="4 8" id="KW-0812">Transmembrane</keyword>
<evidence type="ECO:0000259" key="9">
    <source>
        <dbReference type="Pfam" id="PF00924"/>
    </source>
</evidence>
<feature type="transmembrane region" description="Helical" evidence="8">
    <location>
        <begin position="540"/>
        <end position="560"/>
    </location>
</feature>
<dbReference type="STRING" id="337451.A0A3S3Q6C0"/>
<comment type="subcellular location">
    <subcellularLocation>
        <location evidence="1">Membrane</location>
        <topology evidence="1">Multi-pass membrane protein</topology>
    </subcellularLocation>
</comment>
<feature type="compositionally biased region" description="Basic and acidic residues" evidence="7">
    <location>
        <begin position="867"/>
        <end position="882"/>
    </location>
</feature>
<feature type="compositionally biased region" description="Pro residues" evidence="7">
    <location>
        <begin position="936"/>
        <end position="945"/>
    </location>
</feature>
<keyword evidence="11" id="KW-1185">Reference proteome</keyword>
<dbReference type="InterPro" id="IPR016688">
    <property type="entry name" value="MscS-like_plants/fungi"/>
</dbReference>
<evidence type="ECO:0000256" key="7">
    <source>
        <dbReference type="SAM" id="MobiDB-lite"/>
    </source>
</evidence>
<dbReference type="GO" id="GO:0050982">
    <property type="term" value="P:detection of mechanical stimulus"/>
    <property type="evidence" value="ECO:0007669"/>
    <property type="project" value="UniProtKB-ARBA"/>
</dbReference>